<dbReference type="OrthoDB" id="9798454at2"/>
<organism evidence="6 7">
    <name type="scientific">Paraliobacillus ryukyuensis</name>
    <dbReference type="NCBI Taxonomy" id="200904"/>
    <lineage>
        <taxon>Bacteria</taxon>
        <taxon>Bacillati</taxon>
        <taxon>Bacillota</taxon>
        <taxon>Bacilli</taxon>
        <taxon>Bacillales</taxon>
        <taxon>Bacillaceae</taxon>
        <taxon>Paraliobacillus</taxon>
    </lineage>
</organism>
<dbReference type="AlphaFoldDB" id="A0A366EE76"/>
<keyword evidence="3" id="KW-0274">FAD</keyword>
<dbReference type="Pfam" id="PF02525">
    <property type="entry name" value="Flavodoxin_2"/>
    <property type="match status" value="1"/>
</dbReference>
<name>A0A366EE76_9BACI</name>
<proteinExistence type="inferred from homology"/>
<dbReference type="PANTHER" id="PTHR46305:SF3">
    <property type="entry name" value="NADPH:QUINONE OXIDOREDUCTASE MDAB"/>
    <property type="match status" value="1"/>
</dbReference>
<dbReference type="RefSeq" id="WP_113866991.1">
    <property type="nucleotide sequence ID" value="NZ_BAABQN010000002.1"/>
</dbReference>
<dbReference type="SUPFAM" id="SSF52218">
    <property type="entry name" value="Flavoproteins"/>
    <property type="match status" value="1"/>
</dbReference>
<dbReference type="STRING" id="200904.GCA_900168775_00359"/>
<protein>
    <submittedName>
        <fullName evidence="6">Modulator of drug activity B</fullName>
    </submittedName>
</protein>
<accession>A0A366EE76</accession>
<comment type="caution">
    <text evidence="6">The sequence shown here is derived from an EMBL/GenBank/DDBJ whole genome shotgun (WGS) entry which is preliminary data.</text>
</comment>
<keyword evidence="7" id="KW-1185">Reference proteome</keyword>
<reference evidence="6 7" key="1">
    <citation type="submission" date="2018-06" db="EMBL/GenBank/DDBJ databases">
        <title>Genomic Encyclopedia of Type Strains, Phase IV (KMG-IV): sequencing the most valuable type-strain genomes for metagenomic binning, comparative biology and taxonomic classification.</title>
        <authorList>
            <person name="Goeker M."/>
        </authorList>
    </citation>
    <scope>NUCLEOTIDE SEQUENCE [LARGE SCALE GENOMIC DNA]</scope>
    <source>
        <strain evidence="6 7">DSM 15140</strain>
    </source>
</reference>
<dbReference type="PANTHER" id="PTHR46305">
    <property type="match status" value="1"/>
</dbReference>
<dbReference type="InterPro" id="IPR003680">
    <property type="entry name" value="Flavodoxin_fold"/>
</dbReference>
<dbReference type="Gene3D" id="3.40.50.360">
    <property type="match status" value="1"/>
</dbReference>
<sequence length="183" mass="21624">MKHILLINGHQWYPHSKGELNQTIFEWMKDYLKPKFELTTTIVDQGYEVEAERKKFLDADVVIYQTPIFWFSLPGSFKLYFDQVLNRGTFFDKGEGYGQGGLLTNKYYMLSTTWSAPFEEFANRNGFFGERDIEDVLAPFHYMHDFIGMKPLKGISIHSVFKELQLDDYKKKLQTHLTELFHL</sequence>
<comment type="cofactor">
    <cofactor evidence="1">
        <name>FAD</name>
        <dbReference type="ChEBI" id="CHEBI:57692"/>
    </cofactor>
</comment>
<evidence type="ECO:0000313" key="6">
    <source>
        <dbReference type="EMBL" id="RBP00326.1"/>
    </source>
</evidence>
<keyword evidence="2" id="KW-0285">Flavoprotein</keyword>
<dbReference type="InterPro" id="IPR029039">
    <property type="entry name" value="Flavoprotein-like_sf"/>
</dbReference>
<dbReference type="InterPro" id="IPR052397">
    <property type="entry name" value="NADPH-QR_MdaB"/>
</dbReference>
<evidence type="ECO:0000256" key="4">
    <source>
        <dbReference type="ARBA" id="ARBA00037981"/>
    </source>
</evidence>
<evidence type="ECO:0000256" key="1">
    <source>
        <dbReference type="ARBA" id="ARBA00001974"/>
    </source>
</evidence>
<dbReference type="EMBL" id="QNRI01000002">
    <property type="protein sequence ID" value="RBP00326.1"/>
    <property type="molecule type" value="Genomic_DNA"/>
</dbReference>
<dbReference type="Proteomes" id="UP000252254">
    <property type="component" value="Unassembled WGS sequence"/>
</dbReference>
<feature type="domain" description="Flavodoxin-like fold" evidence="5">
    <location>
        <begin position="2"/>
        <end position="176"/>
    </location>
</feature>
<evidence type="ECO:0000259" key="5">
    <source>
        <dbReference type="Pfam" id="PF02525"/>
    </source>
</evidence>
<gene>
    <name evidence="6" type="ORF">DES48_10287</name>
</gene>
<evidence type="ECO:0000313" key="7">
    <source>
        <dbReference type="Proteomes" id="UP000252254"/>
    </source>
</evidence>
<evidence type="ECO:0000256" key="3">
    <source>
        <dbReference type="ARBA" id="ARBA00022827"/>
    </source>
</evidence>
<comment type="similarity">
    <text evidence="4">Belongs to the oxidoreductase MdaB family.</text>
</comment>
<evidence type="ECO:0000256" key="2">
    <source>
        <dbReference type="ARBA" id="ARBA00022630"/>
    </source>
</evidence>